<keyword evidence="2 3" id="KW-0802">TPR repeat</keyword>
<dbReference type="PANTHER" id="PTHR44227">
    <property type="match status" value="1"/>
</dbReference>
<dbReference type="InterPro" id="IPR019734">
    <property type="entry name" value="TPR_rpt"/>
</dbReference>
<feature type="transmembrane region" description="Helical" evidence="4">
    <location>
        <begin position="263"/>
        <end position="280"/>
    </location>
</feature>
<keyword evidence="4" id="KW-1133">Transmembrane helix</keyword>
<feature type="transmembrane region" description="Helical" evidence="4">
    <location>
        <begin position="181"/>
        <end position="209"/>
    </location>
</feature>
<dbReference type="SMART" id="SM00028">
    <property type="entry name" value="TPR"/>
    <property type="match status" value="4"/>
</dbReference>
<keyword evidence="6" id="KW-1185">Reference proteome</keyword>
<sequence length="791" mass="90461">MKHKTWIWVFSIALFGSLLYFQSIWFEYTLDDELYAQRNRVTVKGLENWTELFKYGSMNFIDVGATNTGTYRPFTLLTFAVENELVGEFDPHISHAINVILYFGLLVVLGLLLADLAQKRNLPWWFAALVLVLFTVHPVHVEVVASAKSRDTLLSSLFAFSSILIWLKLQPRLKGVQWIPVILLYFLSLISKEESIPLLAFVGLVSYFFLGKKPLEAALSVLPFAGTAAVYLVIRGKVLDDASSSYDSYINSILYLADGSERIATNFYIYLQYIKLLFFPHPLSWDYSFSQLTIQDFSSLWVWISILFFGGLIWLAIRGFKEKSLMSFGLIFYFATFSIFANLVPALTIGSNMGERFLFVPSLAFAFLVVLILFQLGKKVALKKPFVFPLLVLIPVLAGFTWKTIDRTQVWENNYTITKNDIVSAPKSWRTHTFYAVNLSETAKDLKKENPDSAQTLFLEAKREYEIMVEILGPDMPVSQYLNNYAEVLINLGDSSQAFTVLEGYVKNKPKAFYPLFQLGRFYYDKGDIDQAEKYFLLALKAEKPELGPLYRNLGIIYNRKSEKEKAVVAFEKSLEYWDDPEIRRVLGFLYSELGQTQKASEYLLDEEEVNPDDLEFVRAVLKGNEEFLKGNFRAALSEYQKIEPLYDKVEGKTKFPSFYAVFGKSLLESGDTTSSKQYFLLAVNEMDTRDPVVYTNLGTIAFTKDKNFAEAERYYSKALELGAVDKFNAYSNVGMAQLAQRKEREAGETFEKALEYGNSRSVIINLYLINRSLGNQEKAARYQKLLSETN</sequence>
<evidence type="ECO:0000313" key="5">
    <source>
        <dbReference type="EMBL" id="RIW13700.1"/>
    </source>
</evidence>
<feature type="transmembrane region" description="Helical" evidence="4">
    <location>
        <begin position="300"/>
        <end position="317"/>
    </location>
</feature>
<feature type="repeat" description="TPR" evidence="3">
    <location>
        <begin position="728"/>
        <end position="761"/>
    </location>
</feature>
<feature type="repeat" description="TPR" evidence="3">
    <location>
        <begin position="513"/>
        <end position="546"/>
    </location>
</feature>
<dbReference type="InterPro" id="IPR052346">
    <property type="entry name" value="O-mannosyl-transferase_TMTC"/>
</dbReference>
<comment type="caution">
    <text evidence="5">The sequence shown here is derived from an EMBL/GenBank/DDBJ whole genome shotgun (WGS) entry which is preliminary data.</text>
</comment>
<dbReference type="EMBL" id="QXML01000008">
    <property type="protein sequence ID" value="RIW13700.1"/>
    <property type="molecule type" value="Genomic_DNA"/>
</dbReference>
<name>A0A418PP48_9BACT</name>
<feature type="transmembrane region" description="Helical" evidence="4">
    <location>
        <begin position="386"/>
        <end position="405"/>
    </location>
</feature>
<gene>
    <name evidence="5" type="ORF">D0X99_15780</name>
</gene>
<reference evidence="5 6" key="1">
    <citation type="submission" date="2018-09" db="EMBL/GenBank/DDBJ databases">
        <authorList>
            <person name="Wang X."/>
            <person name="Du Z."/>
        </authorList>
    </citation>
    <scope>NUCLEOTIDE SEQUENCE [LARGE SCALE GENOMIC DNA]</scope>
    <source>
        <strain evidence="5 6">N3</strain>
    </source>
</reference>
<dbReference type="SUPFAM" id="SSF48452">
    <property type="entry name" value="TPR-like"/>
    <property type="match status" value="1"/>
</dbReference>
<dbReference type="InterPro" id="IPR011990">
    <property type="entry name" value="TPR-like_helical_dom_sf"/>
</dbReference>
<keyword evidence="4" id="KW-0812">Transmembrane</keyword>
<dbReference type="AlphaFoldDB" id="A0A418PP48"/>
<dbReference type="Proteomes" id="UP000283522">
    <property type="component" value="Unassembled WGS sequence"/>
</dbReference>
<dbReference type="RefSeq" id="WP_119478816.1">
    <property type="nucleotide sequence ID" value="NZ_QXML01000008.1"/>
</dbReference>
<keyword evidence="1" id="KW-0677">Repeat</keyword>
<dbReference type="PANTHER" id="PTHR44227:SF3">
    <property type="entry name" value="PROTEIN O-MANNOSYL-TRANSFERASE TMTC4"/>
    <property type="match status" value="1"/>
</dbReference>
<proteinExistence type="predicted"/>
<feature type="transmembrane region" description="Helical" evidence="4">
    <location>
        <begin position="121"/>
        <end position="140"/>
    </location>
</feature>
<evidence type="ECO:0000256" key="3">
    <source>
        <dbReference type="PROSITE-ProRule" id="PRU00339"/>
    </source>
</evidence>
<accession>A0A418PP48</accession>
<dbReference type="Pfam" id="PF13181">
    <property type="entry name" value="TPR_8"/>
    <property type="match status" value="1"/>
</dbReference>
<dbReference type="Gene3D" id="1.25.40.10">
    <property type="entry name" value="Tetratricopeptide repeat domain"/>
    <property type="match status" value="2"/>
</dbReference>
<evidence type="ECO:0000256" key="2">
    <source>
        <dbReference type="ARBA" id="ARBA00022803"/>
    </source>
</evidence>
<dbReference type="OrthoDB" id="1489021at2"/>
<protein>
    <submittedName>
        <fullName evidence="5">Uncharacterized protein</fullName>
    </submittedName>
</protein>
<evidence type="ECO:0000313" key="6">
    <source>
        <dbReference type="Proteomes" id="UP000283522"/>
    </source>
</evidence>
<feature type="transmembrane region" description="Helical" evidence="4">
    <location>
        <begin position="329"/>
        <end position="350"/>
    </location>
</feature>
<feature type="transmembrane region" description="Helical" evidence="4">
    <location>
        <begin position="215"/>
        <end position="234"/>
    </location>
</feature>
<keyword evidence="4" id="KW-0472">Membrane</keyword>
<feature type="repeat" description="TPR" evidence="3">
    <location>
        <begin position="548"/>
        <end position="581"/>
    </location>
</feature>
<organism evidence="5 6">
    <name type="scientific">Algoriphagus lacus</name>
    <dbReference type="NCBI Taxonomy" id="2056311"/>
    <lineage>
        <taxon>Bacteria</taxon>
        <taxon>Pseudomonadati</taxon>
        <taxon>Bacteroidota</taxon>
        <taxon>Cytophagia</taxon>
        <taxon>Cytophagales</taxon>
        <taxon>Cyclobacteriaceae</taxon>
        <taxon>Algoriphagus</taxon>
    </lineage>
</organism>
<feature type="transmembrane region" description="Helical" evidence="4">
    <location>
        <begin position="93"/>
        <end position="114"/>
    </location>
</feature>
<feature type="transmembrane region" description="Helical" evidence="4">
    <location>
        <begin position="356"/>
        <end position="374"/>
    </location>
</feature>
<evidence type="ECO:0000256" key="4">
    <source>
        <dbReference type="SAM" id="Phobius"/>
    </source>
</evidence>
<feature type="transmembrane region" description="Helical" evidence="4">
    <location>
        <begin position="152"/>
        <end position="169"/>
    </location>
</feature>
<evidence type="ECO:0000256" key="1">
    <source>
        <dbReference type="ARBA" id="ARBA00022737"/>
    </source>
</evidence>
<dbReference type="PROSITE" id="PS50005">
    <property type="entry name" value="TPR"/>
    <property type="match status" value="3"/>
</dbReference>
<feature type="transmembrane region" description="Helical" evidence="4">
    <location>
        <begin position="7"/>
        <end position="26"/>
    </location>
</feature>